<organism evidence="2 3">
    <name type="scientific">Chryseobacterium koreense CCUG 49689</name>
    <dbReference type="NCBI Taxonomy" id="1304281"/>
    <lineage>
        <taxon>Bacteria</taxon>
        <taxon>Pseudomonadati</taxon>
        <taxon>Bacteroidota</taxon>
        <taxon>Flavobacteriia</taxon>
        <taxon>Flavobacteriales</taxon>
        <taxon>Weeksellaceae</taxon>
        <taxon>Chryseobacterium group</taxon>
        <taxon>Chryseobacterium</taxon>
    </lineage>
</organism>
<evidence type="ECO:0000256" key="1">
    <source>
        <dbReference type="SAM" id="Phobius"/>
    </source>
</evidence>
<name>A0A0J7IYN1_9FLAO</name>
<accession>A0A0J7IYN1</accession>
<proteinExistence type="predicted"/>
<gene>
    <name evidence="2" type="ORF">ACM44_09105</name>
</gene>
<feature type="transmembrane region" description="Helical" evidence="1">
    <location>
        <begin position="151"/>
        <end position="169"/>
    </location>
</feature>
<keyword evidence="3" id="KW-1185">Reference proteome</keyword>
<reference evidence="2 3" key="1">
    <citation type="journal article" date="2004" name="Int. J. Syst. Evol. Microbiol.">
        <title>Kaistella koreensis gen. nov., sp. nov., a novel member of the Chryseobacterium-Bergeyella-Riemerella branch.</title>
        <authorList>
            <person name="Kim M.K."/>
            <person name="Im W.T."/>
            <person name="Shin Y.K."/>
            <person name="Lim J.H."/>
            <person name="Kim S.H."/>
            <person name="Lee B.C."/>
            <person name="Park M.Y."/>
            <person name="Lee K.Y."/>
            <person name="Lee S.T."/>
        </authorList>
    </citation>
    <scope>NUCLEOTIDE SEQUENCE [LARGE SCALE GENOMIC DNA]</scope>
    <source>
        <strain evidence="2 3">CCUG 49689</strain>
    </source>
</reference>
<keyword evidence="1" id="KW-1133">Transmembrane helix</keyword>
<feature type="transmembrane region" description="Helical" evidence="1">
    <location>
        <begin position="48"/>
        <end position="72"/>
    </location>
</feature>
<keyword evidence="1" id="KW-0812">Transmembrane</keyword>
<dbReference type="OrthoDB" id="1258671at2"/>
<comment type="caution">
    <text evidence="2">The sequence shown here is derived from an EMBL/GenBank/DDBJ whole genome shotgun (WGS) entry which is preliminary data.</text>
</comment>
<keyword evidence="1" id="KW-0472">Membrane</keyword>
<dbReference type="STRING" id="1304281.ACM44_09105"/>
<evidence type="ECO:0000313" key="3">
    <source>
        <dbReference type="Proteomes" id="UP000035900"/>
    </source>
</evidence>
<dbReference type="EMBL" id="LFNG01000011">
    <property type="protein sequence ID" value="KMQ71087.1"/>
    <property type="molecule type" value="Genomic_DNA"/>
</dbReference>
<evidence type="ECO:0000313" key="2">
    <source>
        <dbReference type="EMBL" id="KMQ71087.1"/>
    </source>
</evidence>
<dbReference type="PATRIC" id="fig|1304281.5.peg.1955"/>
<feature type="transmembrane region" description="Helical" evidence="1">
    <location>
        <begin position="9"/>
        <end position="28"/>
    </location>
</feature>
<dbReference type="Proteomes" id="UP000035900">
    <property type="component" value="Unassembled WGS sequence"/>
</dbReference>
<sequence length="182" mass="21190">MEIRNLLRIIFRIFGLYAVIHLVFTFLPQQFTYIINADLLFPFDVRTGIFQTWIYLILIVALILAVFYVLIINPDLIINKIKPQNFLEEKINFEKLNAENLLQIAILSIGILLLFDAIPELVNKLFILSKVFNMNKQLVEDINTLNIKSEIATASVKILVGLIFIIFQYQIGKTLYRQNIEK</sequence>
<protein>
    <submittedName>
        <fullName evidence="2">Uncharacterized protein</fullName>
    </submittedName>
</protein>
<dbReference type="AlphaFoldDB" id="A0A0J7IYN1"/>
<feature type="transmembrane region" description="Helical" evidence="1">
    <location>
        <begin position="100"/>
        <end position="118"/>
    </location>
</feature>